<feature type="chain" id="PRO_5043188930" description="Lipoprotein LpqB" evidence="8">
    <location>
        <begin position="22"/>
        <end position="573"/>
    </location>
</feature>
<dbReference type="GeneID" id="84573312"/>
<feature type="region of interest" description="Disordered" evidence="7">
    <location>
        <begin position="24"/>
        <end position="51"/>
    </location>
</feature>
<dbReference type="SMART" id="SM00909">
    <property type="entry name" value="Germane"/>
    <property type="match status" value="1"/>
</dbReference>
<feature type="domain" description="GerMN" evidence="9">
    <location>
        <begin position="198"/>
        <end position="281"/>
    </location>
</feature>
<dbReference type="Proteomes" id="UP000249886">
    <property type="component" value="Unassembled WGS sequence"/>
</dbReference>
<comment type="similarity">
    <text evidence="6">Belongs to the LpqB lipoprotein family.</text>
</comment>
<gene>
    <name evidence="6 10" type="primary">lpqB</name>
    <name evidence="10" type="ORF">NCTC10254_00234</name>
</gene>
<dbReference type="NCBIfam" id="NF010141">
    <property type="entry name" value="PRK13616.1"/>
    <property type="match status" value="1"/>
</dbReference>
<dbReference type="Pfam" id="PF10647">
    <property type="entry name" value="Gmad1"/>
    <property type="match status" value="1"/>
</dbReference>
<proteinExistence type="inferred from homology"/>
<keyword evidence="3 6" id="KW-0472">Membrane</keyword>
<dbReference type="InterPro" id="IPR018910">
    <property type="entry name" value="LpqB_C"/>
</dbReference>
<evidence type="ECO:0000256" key="5">
    <source>
        <dbReference type="ARBA" id="ARBA00023288"/>
    </source>
</evidence>
<evidence type="ECO:0000256" key="3">
    <source>
        <dbReference type="ARBA" id="ARBA00023136"/>
    </source>
</evidence>
<accession>A0A3S4YCI0</accession>
<dbReference type="InterPro" id="IPR023959">
    <property type="entry name" value="LpqB"/>
</dbReference>
<evidence type="ECO:0000256" key="7">
    <source>
        <dbReference type="SAM" id="MobiDB-lite"/>
    </source>
</evidence>
<evidence type="ECO:0000259" key="9">
    <source>
        <dbReference type="SMART" id="SM00909"/>
    </source>
</evidence>
<keyword evidence="4 6" id="KW-0564">Palmitate</keyword>
<dbReference type="HAMAP" id="MF_01373">
    <property type="entry name" value="LpqB_lipoprot"/>
    <property type="match status" value="1"/>
</dbReference>
<dbReference type="PROSITE" id="PS51257">
    <property type="entry name" value="PROKAR_LIPOPROTEIN"/>
    <property type="match status" value="1"/>
</dbReference>
<keyword evidence="2 6" id="KW-0732">Signal</keyword>
<reference evidence="10 11" key="1">
    <citation type="submission" date="2018-06" db="EMBL/GenBank/DDBJ databases">
        <authorList>
            <consortium name="Pathogen Informatics"/>
            <person name="Doyle S."/>
        </authorList>
    </citation>
    <scope>NUCLEOTIDE SEQUENCE [LARGE SCALE GENOMIC DNA]</scope>
    <source>
        <strain evidence="10 11">NCTC10254</strain>
    </source>
</reference>
<dbReference type="GO" id="GO:0005886">
    <property type="term" value="C:plasma membrane"/>
    <property type="evidence" value="ECO:0007669"/>
    <property type="project" value="UniProtKB-SubCell"/>
</dbReference>
<evidence type="ECO:0000256" key="1">
    <source>
        <dbReference type="ARBA" id="ARBA00022475"/>
    </source>
</evidence>
<organism evidence="10 11">
    <name type="scientific">Corynebacterium matruchotii</name>
    <dbReference type="NCBI Taxonomy" id="43768"/>
    <lineage>
        <taxon>Bacteria</taxon>
        <taxon>Bacillati</taxon>
        <taxon>Actinomycetota</taxon>
        <taxon>Actinomycetes</taxon>
        <taxon>Mycobacteriales</taxon>
        <taxon>Corynebacteriaceae</taxon>
        <taxon>Corynebacterium</taxon>
    </lineage>
</organism>
<comment type="caution">
    <text evidence="10">The sequence shown here is derived from an EMBL/GenBank/DDBJ whole genome shotgun (WGS) entry which is preliminary data.</text>
</comment>
<evidence type="ECO:0000256" key="4">
    <source>
        <dbReference type="ARBA" id="ARBA00023139"/>
    </source>
</evidence>
<evidence type="ECO:0000313" key="10">
    <source>
        <dbReference type="EMBL" id="SPW23871.1"/>
    </source>
</evidence>
<name>A0A3S4YCI0_9CORY</name>
<evidence type="ECO:0000256" key="6">
    <source>
        <dbReference type="HAMAP-Rule" id="MF_01373"/>
    </source>
</evidence>
<evidence type="ECO:0000313" key="11">
    <source>
        <dbReference type="Proteomes" id="UP000249886"/>
    </source>
</evidence>
<evidence type="ECO:0000256" key="8">
    <source>
        <dbReference type="SAM" id="SignalP"/>
    </source>
</evidence>
<dbReference type="Pfam" id="PF25976">
    <property type="entry name" value="LpqB_N"/>
    <property type="match status" value="1"/>
</dbReference>
<dbReference type="InterPro" id="IPR059026">
    <property type="entry name" value="LpqB_N"/>
</dbReference>
<keyword evidence="1 6" id="KW-1003">Cell membrane</keyword>
<sequence length="573" mass="61068">MNRMKTLGAVLSVAVLVSSCASLPNSSEPQSLKRLDNPSSQQDSGPISGREPDLLLRDFYANSANPLKQYAQARNYLTPDANNQWKPGPETVIIDRIGMSRNSTAGADHVSYTVTGTIVGTLGEGGAYNPRNEDYRAVVTLERRDGEWRIAELPNQAIIERTELRNRYIPRDLYFFDPTGNTLVPDRRWMFAGTNTQDTALISLLLAGPSPTLAPGVMDELPNSAAYTRTNNGVYELTGLSSLSEAARRRLAAQLTWTLALAEISEPFSFSIDGDLVRNDRNNPKLSVNDFPEYNPSASGTSAGVLYALTNGKASSISDGNVVAVPGFLGTNGGIESMDVASLNHTNVAASVVTTNAEGDKKSQLYMGPVDGDSTKILTAATLTKPTFEANSQAVWTVMDGNKVMRVAQSSSSSSISQTEVDTSELGENHGDISVLRLSPTGVQAAFIVDGRVYVATVARPTAGDRKLTNVRELVPAIGDSAITLEWSVNSTLLVGTVSTDTPVWRAEVDGSSAIPLSSGNIVAPVVAVSSNSSTVFITDSRAALQLSTSGNSTYWREVPGLEGARSITIVPR</sequence>
<evidence type="ECO:0000256" key="2">
    <source>
        <dbReference type="ARBA" id="ARBA00022729"/>
    </source>
</evidence>
<dbReference type="EMBL" id="UARK01000001">
    <property type="protein sequence ID" value="SPW23871.1"/>
    <property type="molecule type" value="Genomic_DNA"/>
</dbReference>
<dbReference type="RefSeq" id="WP_005520063.1">
    <property type="nucleotide sequence ID" value="NZ_CAUOLB010000012.1"/>
</dbReference>
<feature type="signal peptide" evidence="8">
    <location>
        <begin position="1"/>
        <end position="21"/>
    </location>
</feature>
<protein>
    <recommendedName>
        <fullName evidence="6">Lipoprotein LpqB</fullName>
    </recommendedName>
</protein>
<comment type="subcellular location">
    <subcellularLocation>
        <location evidence="6">Cell membrane</location>
        <topology evidence="6">Lipid-anchor</topology>
    </subcellularLocation>
</comment>
<keyword evidence="5 6" id="KW-0449">Lipoprotein</keyword>
<dbReference type="InterPro" id="IPR019606">
    <property type="entry name" value="GerMN"/>
</dbReference>
<dbReference type="AlphaFoldDB" id="A0A3S4YCI0"/>
<dbReference type="Pfam" id="PF10646">
    <property type="entry name" value="Germane"/>
    <property type="match status" value="1"/>
</dbReference>